<comment type="subcellular location">
    <subcellularLocation>
        <location evidence="1">Membrane</location>
        <topology evidence="1">Multi-pass membrane protein</topology>
    </subcellularLocation>
</comment>
<evidence type="ECO:0000256" key="4">
    <source>
        <dbReference type="ARBA" id="ARBA00023136"/>
    </source>
</evidence>
<feature type="transmembrane region" description="Helical" evidence="5">
    <location>
        <begin position="373"/>
        <end position="392"/>
    </location>
</feature>
<dbReference type="InterPro" id="IPR058257">
    <property type="entry name" value="CorA-like_dom"/>
</dbReference>
<dbReference type="EMBL" id="JAGPYM010000017">
    <property type="protein sequence ID" value="KAH6885937.1"/>
    <property type="molecule type" value="Genomic_DNA"/>
</dbReference>
<organism evidence="7 8">
    <name type="scientific">Thelonectria olida</name>
    <dbReference type="NCBI Taxonomy" id="1576542"/>
    <lineage>
        <taxon>Eukaryota</taxon>
        <taxon>Fungi</taxon>
        <taxon>Dikarya</taxon>
        <taxon>Ascomycota</taxon>
        <taxon>Pezizomycotina</taxon>
        <taxon>Sordariomycetes</taxon>
        <taxon>Hypocreomycetidae</taxon>
        <taxon>Hypocreales</taxon>
        <taxon>Nectriaceae</taxon>
        <taxon>Thelonectria</taxon>
    </lineage>
</organism>
<dbReference type="GO" id="GO:0046873">
    <property type="term" value="F:metal ion transmembrane transporter activity"/>
    <property type="evidence" value="ECO:0007669"/>
    <property type="project" value="InterPro"/>
</dbReference>
<keyword evidence="8" id="KW-1185">Reference proteome</keyword>
<evidence type="ECO:0000256" key="3">
    <source>
        <dbReference type="ARBA" id="ARBA00022989"/>
    </source>
</evidence>
<keyword evidence="3 5" id="KW-1133">Transmembrane helix</keyword>
<dbReference type="Pfam" id="PF26616">
    <property type="entry name" value="CorA-like"/>
    <property type="match status" value="1"/>
</dbReference>
<gene>
    <name evidence="7" type="ORF">B0T10DRAFT_608355</name>
</gene>
<evidence type="ECO:0000256" key="2">
    <source>
        <dbReference type="ARBA" id="ARBA00022692"/>
    </source>
</evidence>
<accession>A0A9P8W351</accession>
<dbReference type="OrthoDB" id="5392974at2759"/>
<sequence length="407" mass="45962">MTLSNSFVADVVEPVQFLYAGPSGARRCQFSTLQVLDSHLASPENKDYTCLTISICQRNSWRPLQITQSMLDSIVSHYGIGSAFWDLPSCFYTRNMDLEEAFCAPYTQIPSDTGIEALYSIRYPEFKEKEAAWTIRQTGVYHQFNAETRQSIYILFSPLPNSRVHQLAAEFLLGNPKEETESNPFWLHRSLFSVYLPAWRQYIAAHERELLGIRNNTFASYIDRPLSIGYDSLTKLVGLENRFLQIPTILSHATEVLDELVVLTAHQQSQSLLSAKTASLLAAQLKSHRRQCTTYSRTASYLLQRAQATAQLLAETLSFRDQVISKDQNGAMLRLNKSVVFITTVTLLYLPASFVSSFFGMNFFDMDADHNRIVATSMIWIYVVVAILLTAATPARPRVVGPGPEVR</sequence>
<evidence type="ECO:0000313" key="8">
    <source>
        <dbReference type="Proteomes" id="UP000777438"/>
    </source>
</evidence>
<feature type="domain" description="CorA-like transporter" evidence="6">
    <location>
        <begin position="15"/>
        <end position="157"/>
    </location>
</feature>
<keyword evidence="4 5" id="KW-0472">Membrane</keyword>
<dbReference type="SUPFAM" id="SSF144083">
    <property type="entry name" value="Magnesium transport protein CorA, transmembrane region"/>
    <property type="match status" value="1"/>
</dbReference>
<reference evidence="7 8" key="1">
    <citation type="journal article" date="2021" name="Nat. Commun.">
        <title>Genetic determinants of endophytism in the Arabidopsis root mycobiome.</title>
        <authorList>
            <person name="Mesny F."/>
            <person name="Miyauchi S."/>
            <person name="Thiergart T."/>
            <person name="Pickel B."/>
            <person name="Atanasova L."/>
            <person name="Karlsson M."/>
            <person name="Huettel B."/>
            <person name="Barry K.W."/>
            <person name="Haridas S."/>
            <person name="Chen C."/>
            <person name="Bauer D."/>
            <person name="Andreopoulos W."/>
            <person name="Pangilinan J."/>
            <person name="LaButti K."/>
            <person name="Riley R."/>
            <person name="Lipzen A."/>
            <person name="Clum A."/>
            <person name="Drula E."/>
            <person name="Henrissat B."/>
            <person name="Kohler A."/>
            <person name="Grigoriev I.V."/>
            <person name="Martin F.M."/>
            <person name="Hacquard S."/>
        </authorList>
    </citation>
    <scope>NUCLEOTIDE SEQUENCE [LARGE SCALE GENOMIC DNA]</scope>
    <source>
        <strain evidence="7 8">MPI-CAGE-CH-0241</strain>
    </source>
</reference>
<keyword evidence="2 5" id="KW-0812">Transmembrane</keyword>
<dbReference type="Proteomes" id="UP000777438">
    <property type="component" value="Unassembled WGS sequence"/>
</dbReference>
<dbReference type="AlphaFoldDB" id="A0A9P8W351"/>
<dbReference type="GO" id="GO:0016020">
    <property type="term" value="C:membrane"/>
    <property type="evidence" value="ECO:0007669"/>
    <property type="project" value="UniProtKB-SubCell"/>
</dbReference>
<protein>
    <recommendedName>
        <fullName evidence="6">CorA-like transporter domain-containing protein</fullName>
    </recommendedName>
</protein>
<evidence type="ECO:0000256" key="5">
    <source>
        <dbReference type="SAM" id="Phobius"/>
    </source>
</evidence>
<dbReference type="Gene3D" id="1.20.58.340">
    <property type="entry name" value="Magnesium transport protein CorA, transmembrane region"/>
    <property type="match status" value="1"/>
</dbReference>
<proteinExistence type="predicted"/>
<feature type="transmembrane region" description="Helical" evidence="5">
    <location>
        <begin position="339"/>
        <end position="361"/>
    </location>
</feature>
<dbReference type="InterPro" id="IPR045863">
    <property type="entry name" value="CorA_TM1_TM2"/>
</dbReference>
<evidence type="ECO:0000259" key="6">
    <source>
        <dbReference type="Pfam" id="PF26616"/>
    </source>
</evidence>
<evidence type="ECO:0000256" key="1">
    <source>
        <dbReference type="ARBA" id="ARBA00004141"/>
    </source>
</evidence>
<evidence type="ECO:0000313" key="7">
    <source>
        <dbReference type="EMBL" id="KAH6885937.1"/>
    </source>
</evidence>
<name>A0A9P8W351_9HYPO</name>
<comment type="caution">
    <text evidence="7">The sequence shown here is derived from an EMBL/GenBank/DDBJ whole genome shotgun (WGS) entry which is preliminary data.</text>
</comment>